<evidence type="ECO:0000256" key="2">
    <source>
        <dbReference type="ARBA" id="ARBA00022737"/>
    </source>
</evidence>
<dbReference type="Gene3D" id="1.25.40.10">
    <property type="entry name" value="Tetratricopeptide repeat domain"/>
    <property type="match status" value="3"/>
</dbReference>
<feature type="repeat" description="PPR" evidence="3">
    <location>
        <begin position="222"/>
        <end position="256"/>
    </location>
</feature>
<feature type="repeat" description="PPR" evidence="3">
    <location>
        <begin position="117"/>
        <end position="152"/>
    </location>
</feature>
<organism evidence="4 5">
    <name type="scientific">Thlaspi arvense</name>
    <name type="common">Field penny-cress</name>
    <dbReference type="NCBI Taxonomy" id="13288"/>
    <lineage>
        <taxon>Eukaryota</taxon>
        <taxon>Viridiplantae</taxon>
        <taxon>Streptophyta</taxon>
        <taxon>Embryophyta</taxon>
        <taxon>Tracheophyta</taxon>
        <taxon>Spermatophyta</taxon>
        <taxon>Magnoliopsida</taxon>
        <taxon>eudicotyledons</taxon>
        <taxon>Gunneridae</taxon>
        <taxon>Pentapetalae</taxon>
        <taxon>rosids</taxon>
        <taxon>malvids</taxon>
        <taxon>Brassicales</taxon>
        <taxon>Brassicaceae</taxon>
        <taxon>Thlaspideae</taxon>
        <taxon>Thlaspi</taxon>
    </lineage>
</organism>
<dbReference type="AlphaFoldDB" id="A0AAU9RM63"/>
<feature type="repeat" description="PPR" evidence="3">
    <location>
        <begin position="47"/>
        <end position="81"/>
    </location>
</feature>
<dbReference type="EMBL" id="OU466858">
    <property type="protein sequence ID" value="CAH2046184.1"/>
    <property type="molecule type" value="Genomic_DNA"/>
</dbReference>
<dbReference type="PROSITE" id="PS51375">
    <property type="entry name" value="PPR"/>
    <property type="match status" value="8"/>
</dbReference>
<feature type="repeat" description="PPR" evidence="3">
    <location>
        <begin position="187"/>
        <end position="221"/>
    </location>
</feature>
<dbReference type="InterPro" id="IPR011990">
    <property type="entry name" value="TPR-like_helical_dom_sf"/>
</dbReference>
<dbReference type="Pfam" id="PF01535">
    <property type="entry name" value="PPR"/>
    <property type="match status" value="1"/>
</dbReference>
<feature type="repeat" description="PPR" evidence="3">
    <location>
        <begin position="363"/>
        <end position="393"/>
    </location>
</feature>
<sequence>MVRGLMKFPRIATKLLNISVDSLCKFRNLEKAESLIIDGIRLGVLPDVVTYNTLINGYSRFVGIDKAYAVTLRMREAGIKPNVSTYNSLISGAAKQLSLSRVHQLFDEMLQSGLSPDMWSYNTLMSCYLKLGKHEEAFRILHEDVHLSGLSPGVDTFNILLDAHCKSGHMDNAIAHFNDLKTRVKPDLMTYNILINGLCKSGKVYSANRMLRELEKSGYTPNAVTYTTMLKLYIRSKMIAEGLELFLKMKKEGYTFDGYANCAVSSALVKTGRAEEAHECMRELVGSGTRSQDIVCYNALLSLHFKDGNLDAVDDLLEKIEVKGLKPDDYTHTIIVNGLLSIGHTRRAEKHLACIGEMGMQPSVVTCNCLIHGLCKAGHVDRAMRLFESMKIRDEYTYTSVVHNLCKDGRLVCASKLLLRCYNEGMKIPSSARRAVLSGLRMTVSYQAARKMHNKFKAAIECNARMYP</sequence>
<evidence type="ECO:0000313" key="5">
    <source>
        <dbReference type="Proteomes" id="UP000836841"/>
    </source>
</evidence>
<dbReference type="NCBIfam" id="TIGR00756">
    <property type="entry name" value="PPR"/>
    <property type="match status" value="7"/>
</dbReference>
<proteinExistence type="inferred from homology"/>
<evidence type="ECO:0000313" key="4">
    <source>
        <dbReference type="EMBL" id="CAH2046184.1"/>
    </source>
</evidence>
<reference evidence="4 5" key="1">
    <citation type="submission" date="2022-03" db="EMBL/GenBank/DDBJ databases">
        <authorList>
            <person name="Nunn A."/>
            <person name="Chopra R."/>
            <person name="Nunn A."/>
            <person name="Contreras Garrido A."/>
        </authorList>
    </citation>
    <scope>NUCLEOTIDE SEQUENCE [LARGE SCALE GENOMIC DNA]</scope>
</reference>
<evidence type="ECO:0000256" key="3">
    <source>
        <dbReference type="PROSITE-ProRule" id="PRU00708"/>
    </source>
</evidence>
<accession>A0AAU9RM63</accession>
<dbReference type="Proteomes" id="UP000836841">
    <property type="component" value="Chromosome 2"/>
</dbReference>
<comment type="similarity">
    <text evidence="1">Belongs to the PPR family. P subfamily.</text>
</comment>
<dbReference type="InterPro" id="IPR050667">
    <property type="entry name" value="PPR-containing_protein"/>
</dbReference>
<gene>
    <name evidence="4" type="ORF">TAV2_LOCUS7521</name>
</gene>
<keyword evidence="5" id="KW-1185">Reference proteome</keyword>
<dbReference type="PANTHER" id="PTHR47939">
    <property type="entry name" value="MEMBRANE-ASSOCIATED SALT-INDUCIBLE PROTEIN-LIKE"/>
    <property type="match status" value="1"/>
</dbReference>
<feature type="repeat" description="PPR" evidence="3">
    <location>
        <begin position="394"/>
        <end position="428"/>
    </location>
</feature>
<evidence type="ECO:0000256" key="1">
    <source>
        <dbReference type="ARBA" id="ARBA00007626"/>
    </source>
</evidence>
<dbReference type="InterPro" id="IPR002885">
    <property type="entry name" value="PPR_rpt"/>
</dbReference>
<feature type="repeat" description="PPR" evidence="3">
    <location>
        <begin position="82"/>
        <end position="116"/>
    </location>
</feature>
<name>A0AAU9RM63_THLAR</name>
<feature type="repeat" description="PPR" evidence="3">
    <location>
        <begin position="293"/>
        <end position="327"/>
    </location>
</feature>
<dbReference type="SUPFAM" id="SSF48452">
    <property type="entry name" value="TPR-like"/>
    <property type="match status" value="1"/>
</dbReference>
<dbReference type="PANTHER" id="PTHR47939:SF5">
    <property type="entry name" value="PENTACOTRIPEPTIDE-REPEAT REGION OF PRORP DOMAIN-CONTAINING PROTEIN"/>
    <property type="match status" value="1"/>
</dbReference>
<keyword evidence="2" id="KW-0677">Repeat</keyword>
<evidence type="ECO:0008006" key="6">
    <source>
        <dbReference type="Google" id="ProtNLM"/>
    </source>
</evidence>
<protein>
    <recommendedName>
        <fullName evidence="6">Pentatricopeptide repeat-containing protein</fullName>
    </recommendedName>
</protein>
<dbReference type="Pfam" id="PF13812">
    <property type="entry name" value="PPR_3"/>
    <property type="match status" value="1"/>
</dbReference>
<dbReference type="Pfam" id="PF13041">
    <property type="entry name" value="PPR_2"/>
    <property type="match status" value="4"/>
</dbReference>